<dbReference type="Proteomes" id="UP000498980">
    <property type="component" value="Unassembled WGS sequence"/>
</dbReference>
<protein>
    <submittedName>
        <fullName evidence="2">Uncharacterized protein</fullName>
    </submittedName>
</protein>
<dbReference type="EMBL" id="BLWC01000001">
    <property type="protein sequence ID" value="GFM96476.1"/>
    <property type="molecule type" value="Genomic_DNA"/>
</dbReference>
<keyword evidence="3" id="KW-1185">Reference proteome</keyword>
<evidence type="ECO:0000313" key="3">
    <source>
        <dbReference type="Proteomes" id="UP000498980"/>
    </source>
</evidence>
<feature type="region of interest" description="Disordered" evidence="1">
    <location>
        <begin position="89"/>
        <end position="109"/>
    </location>
</feature>
<sequence length="128" mass="12979">MDMCGFIAGCGSDRMVRTRSSAKALEAILVLSRSGVREGVSRRPPGPGPRPGCGPLLARVLRSVTSGKVYPAAIVPVADECLMAEGVGSRELTESAGQRSSGGGDMGLPGRNAWCVPGRAGGVRAAVG</sequence>
<proteinExistence type="predicted"/>
<name>A0A7J0C421_9ACTN</name>
<comment type="caution">
    <text evidence="2">The sequence shown here is derived from an EMBL/GenBank/DDBJ whole genome shotgun (WGS) entry which is preliminary data.</text>
</comment>
<reference evidence="2 3" key="1">
    <citation type="submission" date="2020-05" db="EMBL/GenBank/DDBJ databases">
        <title>Whole genome shotgun sequence of Streptomyces fulvorobeus NBRC 15897.</title>
        <authorList>
            <person name="Komaki H."/>
            <person name="Tamura T."/>
        </authorList>
    </citation>
    <scope>NUCLEOTIDE SEQUENCE [LARGE SCALE GENOMIC DNA]</scope>
    <source>
        <strain evidence="2 3">NBRC 15897</strain>
    </source>
</reference>
<dbReference type="AlphaFoldDB" id="A0A7J0C421"/>
<accession>A0A7J0C421</accession>
<evidence type="ECO:0000313" key="2">
    <source>
        <dbReference type="EMBL" id="GFM96476.1"/>
    </source>
</evidence>
<gene>
    <name evidence="2" type="ORF">Sfulv_12870</name>
</gene>
<evidence type="ECO:0000256" key="1">
    <source>
        <dbReference type="SAM" id="MobiDB-lite"/>
    </source>
</evidence>
<organism evidence="2 3">
    <name type="scientific">Streptomyces fulvorobeus</name>
    <dbReference type="NCBI Taxonomy" id="284028"/>
    <lineage>
        <taxon>Bacteria</taxon>
        <taxon>Bacillati</taxon>
        <taxon>Actinomycetota</taxon>
        <taxon>Actinomycetes</taxon>
        <taxon>Kitasatosporales</taxon>
        <taxon>Streptomycetaceae</taxon>
        <taxon>Streptomyces</taxon>
    </lineage>
</organism>